<dbReference type="InterPro" id="IPR003594">
    <property type="entry name" value="HATPase_dom"/>
</dbReference>
<dbReference type="RefSeq" id="WP_203367408.1">
    <property type="nucleotide sequence ID" value="NZ_WSFT01000050.1"/>
</dbReference>
<dbReference type="SUPFAM" id="SSF55874">
    <property type="entry name" value="ATPase domain of HSP90 chaperone/DNA topoisomerase II/histidine kinase"/>
    <property type="match status" value="1"/>
</dbReference>
<dbReference type="Pfam" id="PF13581">
    <property type="entry name" value="HATPase_c_2"/>
    <property type="match status" value="1"/>
</dbReference>
<reference evidence="3" key="1">
    <citation type="submission" date="2019-12" db="EMBL/GenBank/DDBJ databases">
        <title>Clostridiaceae gen. nov. sp. nov., isolated from sediment in Xinjiang, China.</title>
        <authorList>
            <person name="Zhang R."/>
        </authorList>
    </citation>
    <scope>NUCLEOTIDE SEQUENCE</scope>
    <source>
        <strain evidence="3">D2Q-11</strain>
    </source>
</reference>
<dbReference type="AlphaFoldDB" id="A0A942V072"/>
<evidence type="ECO:0000313" key="3">
    <source>
        <dbReference type="EMBL" id="MBS4539491.1"/>
    </source>
</evidence>
<keyword evidence="1" id="KW-0723">Serine/threonine-protein kinase</keyword>
<keyword evidence="3" id="KW-0547">Nucleotide-binding</keyword>
<keyword evidence="4" id="KW-1185">Reference proteome</keyword>
<sequence length="128" mass="14793">MSYIIEKSLISDLLDIQEDLKNIQKNLQSLLPDDSLLFDARLILDELICNGIRHGNKEERERLVNLLIEVSEKHLKIEIKDEGEGFKYERDNYDPTALTLGGRGLKIVDGLSDEFYVQDNRVISIKYL</sequence>
<feature type="domain" description="Histidine kinase/HSP90-like ATPase" evidence="2">
    <location>
        <begin position="24"/>
        <end position="118"/>
    </location>
</feature>
<dbReference type="CDD" id="cd16936">
    <property type="entry name" value="HATPase_RsbW-like"/>
    <property type="match status" value="1"/>
</dbReference>
<accession>A0A942V072</accession>
<proteinExistence type="predicted"/>
<keyword evidence="1" id="KW-0808">Transferase</keyword>
<dbReference type="EMBL" id="WSFT01000050">
    <property type="protein sequence ID" value="MBS4539491.1"/>
    <property type="molecule type" value="Genomic_DNA"/>
</dbReference>
<dbReference type="PANTHER" id="PTHR35526:SF3">
    <property type="entry name" value="ANTI-SIGMA-F FACTOR RSBW"/>
    <property type="match status" value="1"/>
</dbReference>
<dbReference type="Proteomes" id="UP000724672">
    <property type="component" value="Unassembled WGS sequence"/>
</dbReference>
<organism evidence="3 4">
    <name type="scientific">Anaeromonas frigoriresistens</name>
    <dbReference type="NCBI Taxonomy" id="2683708"/>
    <lineage>
        <taxon>Bacteria</taxon>
        <taxon>Bacillati</taxon>
        <taxon>Bacillota</taxon>
        <taxon>Tissierellia</taxon>
        <taxon>Tissierellales</taxon>
        <taxon>Thermohalobacteraceae</taxon>
        <taxon>Anaeromonas</taxon>
    </lineage>
</organism>
<gene>
    <name evidence="3" type="ORF">GOQ27_13530</name>
</gene>
<dbReference type="Gene3D" id="3.30.565.10">
    <property type="entry name" value="Histidine kinase-like ATPase, C-terminal domain"/>
    <property type="match status" value="1"/>
</dbReference>
<keyword evidence="1" id="KW-0418">Kinase</keyword>
<dbReference type="InterPro" id="IPR036890">
    <property type="entry name" value="HATPase_C_sf"/>
</dbReference>
<name>A0A942V072_9FIRM</name>
<dbReference type="GO" id="GO:0004674">
    <property type="term" value="F:protein serine/threonine kinase activity"/>
    <property type="evidence" value="ECO:0007669"/>
    <property type="project" value="UniProtKB-KW"/>
</dbReference>
<comment type="caution">
    <text evidence="3">The sequence shown here is derived from an EMBL/GenBank/DDBJ whole genome shotgun (WGS) entry which is preliminary data.</text>
</comment>
<keyword evidence="3" id="KW-0067">ATP-binding</keyword>
<evidence type="ECO:0000259" key="2">
    <source>
        <dbReference type="Pfam" id="PF13581"/>
    </source>
</evidence>
<dbReference type="GO" id="GO:0005524">
    <property type="term" value="F:ATP binding"/>
    <property type="evidence" value="ECO:0007669"/>
    <property type="project" value="UniProtKB-KW"/>
</dbReference>
<evidence type="ECO:0000313" key="4">
    <source>
        <dbReference type="Proteomes" id="UP000724672"/>
    </source>
</evidence>
<dbReference type="InterPro" id="IPR050267">
    <property type="entry name" value="Anti-sigma-factor_SerPK"/>
</dbReference>
<evidence type="ECO:0000256" key="1">
    <source>
        <dbReference type="ARBA" id="ARBA00022527"/>
    </source>
</evidence>
<dbReference type="PANTHER" id="PTHR35526">
    <property type="entry name" value="ANTI-SIGMA-F FACTOR RSBW-RELATED"/>
    <property type="match status" value="1"/>
</dbReference>
<protein>
    <submittedName>
        <fullName evidence="3">ATP-binding protein</fullName>
    </submittedName>
</protein>